<reference evidence="3" key="1">
    <citation type="journal article" date="2014" name="PLoS ONE">
        <title>Transcriptome-Based Identification of ABC Transporters in the Western Tarnished Plant Bug Lygus hesperus.</title>
        <authorList>
            <person name="Hull J.J."/>
            <person name="Chaney K."/>
            <person name="Geib S.M."/>
            <person name="Fabrick J.A."/>
            <person name="Brent C.S."/>
            <person name="Walsh D."/>
            <person name="Lavine L.C."/>
        </authorList>
    </citation>
    <scope>NUCLEOTIDE SEQUENCE</scope>
</reference>
<reference evidence="3" key="2">
    <citation type="submission" date="2014-07" db="EMBL/GenBank/DDBJ databases">
        <authorList>
            <person name="Hull J."/>
        </authorList>
    </citation>
    <scope>NUCLEOTIDE SEQUENCE</scope>
</reference>
<name>A0A0A9YLF1_LYGHE</name>
<sequence length="140" mass="16004">MEQNRLILICSEEYKTRLPQLVKGCPGPSWNCVVRVAAIEESKIRQAADVDAKVRNIWFSDHHVHQEPAAECPETPVTSQEEAIEESAVAKKLNTYQMLNMNSSLHSWELTLQRTTPKARARPYKEETINSEDTKKGQNR</sequence>
<evidence type="ECO:0000313" key="4">
    <source>
        <dbReference type="EMBL" id="JAG32997.1"/>
    </source>
</evidence>
<evidence type="ECO:0000313" key="2">
    <source>
        <dbReference type="EMBL" id="JAG22691.1"/>
    </source>
</evidence>
<feature type="region of interest" description="Disordered" evidence="1">
    <location>
        <begin position="114"/>
        <end position="140"/>
    </location>
</feature>
<protein>
    <submittedName>
        <fullName evidence="3">Levopimaradiene synthase, chloroplastic</fullName>
    </submittedName>
</protein>
<gene>
    <name evidence="3" type="primary">TPS-LAS_1</name>
    <name evidence="2" type="synonym">TPS-LAS_13</name>
    <name evidence="4" type="synonym">TPS-LAS_7</name>
    <name evidence="4" type="ORF">CM83_75256</name>
    <name evidence="3" type="ORF">CM83_75272</name>
    <name evidence="2" type="ORF">CM83_75287</name>
</gene>
<accession>A0A0A9YLF1</accession>
<proteinExistence type="predicted"/>
<evidence type="ECO:0000313" key="3">
    <source>
        <dbReference type="EMBL" id="JAG32994.1"/>
    </source>
</evidence>
<dbReference type="EMBL" id="GBHO01010607">
    <property type="protein sequence ID" value="JAG32997.1"/>
    <property type="molecule type" value="Transcribed_RNA"/>
</dbReference>
<dbReference type="AlphaFoldDB" id="A0A0A9YLF1"/>
<evidence type="ECO:0000256" key="1">
    <source>
        <dbReference type="SAM" id="MobiDB-lite"/>
    </source>
</evidence>
<dbReference type="EMBL" id="GBHO01020913">
    <property type="protein sequence ID" value="JAG22691.1"/>
    <property type="molecule type" value="Transcribed_RNA"/>
</dbReference>
<feature type="compositionally biased region" description="Basic and acidic residues" evidence="1">
    <location>
        <begin position="123"/>
        <end position="140"/>
    </location>
</feature>
<organism evidence="3">
    <name type="scientific">Lygus hesperus</name>
    <name type="common">Western plant bug</name>
    <dbReference type="NCBI Taxonomy" id="30085"/>
    <lineage>
        <taxon>Eukaryota</taxon>
        <taxon>Metazoa</taxon>
        <taxon>Ecdysozoa</taxon>
        <taxon>Arthropoda</taxon>
        <taxon>Hexapoda</taxon>
        <taxon>Insecta</taxon>
        <taxon>Pterygota</taxon>
        <taxon>Neoptera</taxon>
        <taxon>Paraneoptera</taxon>
        <taxon>Hemiptera</taxon>
        <taxon>Heteroptera</taxon>
        <taxon>Panheteroptera</taxon>
        <taxon>Cimicomorpha</taxon>
        <taxon>Miridae</taxon>
        <taxon>Mirini</taxon>
        <taxon>Lygus</taxon>
    </lineage>
</organism>
<dbReference type="EMBL" id="GBHO01010610">
    <property type="protein sequence ID" value="JAG32994.1"/>
    <property type="molecule type" value="Transcribed_RNA"/>
</dbReference>